<gene>
    <name evidence="1" type="ORF">BU23DRAFT_464544</name>
</gene>
<protein>
    <submittedName>
        <fullName evidence="1">Uncharacterized protein</fullName>
    </submittedName>
</protein>
<evidence type="ECO:0000313" key="1">
    <source>
        <dbReference type="EMBL" id="KAF1973513.1"/>
    </source>
</evidence>
<feature type="non-terminal residue" evidence="1">
    <location>
        <position position="1"/>
    </location>
</feature>
<dbReference type="EMBL" id="ML976680">
    <property type="protein sequence ID" value="KAF1973513.1"/>
    <property type="molecule type" value="Genomic_DNA"/>
</dbReference>
<accession>A0A6A5V7X4</accession>
<name>A0A6A5V7X4_9PLEO</name>
<organism evidence="1 2">
    <name type="scientific">Bimuria novae-zelandiae CBS 107.79</name>
    <dbReference type="NCBI Taxonomy" id="1447943"/>
    <lineage>
        <taxon>Eukaryota</taxon>
        <taxon>Fungi</taxon>
        <taxon>Dikarya</taxon>
        <taxon>Ascomycota</taxon>
        <taxon>Pezizomycotina</taxon>
        <taxon>Dothideomycetes</taxon>
        <taxon>Pleosporomycetidae</taxon>
        <taxon>Pleosporales</taxon>
        <taxon>Massarineae</taxon>
        <taxon>Didymosphaeriaceae</taxon>
        <taxon>Bimuria</taxon>
    </lineage>
</organism>
<dbReference type="OrthoDB" id="3693538at2759"/>
<dbReference type="InterPro" id="IPR012337">
    <property type="entry name" value="RNaseH-like_sf"/>
</dbReference>
<dbReference type="Proteomes" id="UP000800036">
    <property type="component" value="Unassembled WGS sequence"/>
</dbReference>
<keyword evidence="2" id="KW-1185">Reference proteome</keyword>
<evidence type="ECO:0000313" key="2">
    <source>
        <dbReference type="Proteomes" id="UP000800036"/>
    </source>
</evidence>
<reference evidence="1" key="1">
    <citation type="journal article" date="2020" name="Stud. Mycol.">
        <title>101 Dothideomycetes genomes: a test case for predicting lifestyles and emergence of pathogens.</title>
        <authorList>
            <person name="Haridas S."/>
            <person name="Albert R."/>
            <person name="Binder M."/>
            <person name="Bloem J."/>
            <person name="Labutti K."/>
            <person name="Salamov A."/>
            <person name="Andreopoulos B."/>
            <person name="Baker S."/>
            <person name="Barry K."/>
            <person name="Bills G."/>
            <person name="Bluhm B."/>
            <person name="Cannon C."/>
            <person name="Castanera R."/>
            <person name="Culley D."/>
            <person name="Daum C."/>
            <person name="Ezra D."/>
            <person name="Gonzalez J."/>
            <person name="Henrissat B."/>
            <person name="Kuo A."/>
            <person name="Liang C."/>
            <person name="Lipzen A."/>
            <person name="Lutzoni F."/>
            <person name="Magnuson J."/>
            <person name="Mondo S."/>
            <person name="Nolan M."/>
            <person name="Ohm R."/>
            <person name="Pangilinan J."/>
            <person name="Park H.-J."/>
            <person name="Ramirez L."/>
            <person name="Alfaro M."/>
            <person name="Sun H."/>
            <person name="Tritt A."/>
            <person name="Yoshinaga Y."/>
            <person name="Zwiers L.-H."/>
            <person name="Turgeon B."/>
            <person name="Goodwin S."/>
            <person name="Spatafora J."/>
            <person name="Crous P."/>
            <person name="Grigoriev I."/>
        </authorList>
    </citation>
    <scope>NUCLEOTIDE SEQUENCE</scope>
    <source>
        <strain evidence="1">CBS 107.79</strain>
    </source>
</reference>
<sequence length="102" mass="11339">TLTGSKQALIGIYVYYLDSDSNPRNYVLGLLSLIGQYTGANIATIINATLKSFKISACSLGYFILNNTTNNNAVINALAIKYNFNARYRRLRYACYIINLIA</sequence>
<proteinExistence type="predicted"/>
<dbReference type="AlphaFoldDB" id="A0A6A5V7X4"/>
<dbReference type="SUPFAM" id="SSF53098">
    <property type="entry name" value="Ribonuclease H-like"/>
    <property type="match status" value="1"/>
</dbReference>